<evidence type="ECO:0000313" key="2">
    <source>
        <dbReference type="EMBL" id="TFE00241.1"/>
    </source>
</evidence>
<evidence type="ECO:0000256" key="1">
    <source>
        <dbReference type="SAM" id="Phobius"/>
    </source>
</evidence>
<keyword evidence="1" id="KW-1133">Transmembrane helix</keyword>
<feature type="transmembrane region" description="Helical" evidence="1">
    <location>
        <begin position="20"/>
        <end position="43"/>
    </location>
</feature>
<evidence type="ECO:0000313" key="3">
    <source>
        <dbReference type="Proteomes" id="UP000297776"/>
    </source>
</evidence>
<accession>A0A4Y8LGR7</accession>
<organism evidence="2 3">
    <name type="scientific">Jeotgalibacillus salarius</name>
    <dbReference type="NCBI Taxonomy" id="546023"/>
    <lineage>
        <taxon>Bacteria</taxon>
        <taxon>Bacillati</taxon>
        <taxon>Bacillota</taxon>
        <taxon>Bacilli</taxon>
        <taxon>Bacillales</taxon>
        <taxon>Caryophanaceae</taxon>
        <taxon>Jeotgalibacillus</taxon>
    </lineage>
</organism>
<dbReference type="OrthoDB" id="2353183at2"/>
<dbReference type="Proteomes" id="UP000297776">
    <property type="component" value="Unassembled WGS sequence"/>
</dbReference>
<keyword evidence="1" id="KW-0812">Transmembrane</keyword>
<dbReference type="EMBL" id="SORX01000007">
    <property type="protein sequence ID" value="TFE00241.1"/>
    <property type="molecule type" value="Genomic_DNA"/>
</dbReference>
<comment type="caution">
    <text evidence="2">The sequence shown here is derived from an EMBL/GenBank/DDBJ whole genome shotgun (WGS) entry which is preliminary data.</text>
</comment>
<feature type="transmembrane region" description="Helical" evidence="1">
    <location>
        <begin position="82"/>
        <end position="100"/>
    </location>
</feature>
<reference evidence="2 3" key="1">
    <citation type="submission" date="2019-03" db="EMBL/GenBank/DDBJ databases">
        <authorList>
            <person name="Yang Y."/>
        </authorList>
    </citation>
    <scope>NUCLEOTIDE SEQUENCE [LARGE SCALE GENOMIC DNA]</scope>
    <source>
        <strain evidence="2 3">ASL-1</strain>
    </source>
</reference>
<sequence>MSGERYSCNRNREGNRLVEAAAIFISVLLYAPYLIYLIVFIAIKKLSSRHRLAVSSGINITTPFLIGSVYFLILFIWDISMLWMISLIIASIGIMAAFYIRSKKDDFTFGHILKSTWRLSFLIFFMIHFTLVIAGTALAVYKSLL</sequence>
<feature type="transmembrane region" description="Helical" evidence="1">
    <location>
        <begin position="121"/>
        <end position="141"/>
    </location>
</feature>
<protein>
    <submittedName>
        <fullName evidence="2">DUF3397 domain-containing protein</fullName>
    </submittedName>
</protein>
<gene>
    <name evidence="2" type="ORF">E2626_12210</name>
</gene>
<proteinExistence type="predicted"/>
<feature type="transmembrane region" description="Helical" evidence="1">
    <location>
        <begin position="52"/>
        <end position="76"/>
    </location>
</feature>
<dbReference type="InterPro" id="IPR024515">
    <property type="entry name" value="DUF3397"/>
</dbReference>
<dbReference type="AlphaFoldDB" id="A0A4Y8LGR7"/>
<keyword evidence="1" id="KW-0472">Membrane</keyword>
<name>A0A4Y8LGR7_9BACL</name>
<keyword evidence="3" id="KW-1185">Reference proteome</keyword>
<dbReference type="Pfam" id="PF11877">
    <property type="entry name" value="DUF3397"/>
    <property type="match status" value="1"/>
</dbReference>